<dbReference type="InterPro" id="IPR019861">
    <property type="entry name" value="PorP/SprF_Bacteroidetes"/>
</dbReference>
<dbReference type="Proteomes" id="UP000248198">
    <property type="component" value="Unassembled WGS sequence"/>
</dbReference>
<dbReference type="NCBIfam" id="TIGR03519">
    <property type="entry name" value="T9SS_PorP_fam"/>
    <property type="match status" value="1"/>
</dbReference>
<evidence type="ECO:0000313" key="1">
    <source>
        <dbReference type="EMBL" id="PYF70135.1"/>
    </source>
</evidence>
<proteinExistence type="predicted"/>
<sequence>MPSLSPPPVRSCLQITFSLSYHSYKCGRVHQRPADDQGQGRAALLYKQMKTAQKTLSLLLLLMLIGTGLKAQLDPLTAQYFGNQYLINPAFAGYTSGFKINAAYRKLWNNVPGAPLTQSVTADYGFNKVGIGLNVYNEKAGLQRQTRVVGSYAYHLPLNQDGQHLHFGVSVGFLNQRLESSDINGDPSDPLIGLYNSRKTYLDGDFGMAFTSPHLNVQASLPNLKSLFKKEEIKLADVSTFYTAASYKIDFDGTADATQLEPKVAFRGVKGYDNILDAGAQLAFASRQVLMMAMYHSTKNATFGLGLDYRKKFLIYGYYTTQTAQLGDYTNGSFELNLRFGF</sequence>
<dbReference type="Pfam" id="PF11751">
    <property type="entry name" value="PorP_SprF"/>
    <property type="match status" value="1"/>
</dbReference>
<gene>
    <name evidence="1" type="ORF">B0O44_109232</name>
</gene>
<comment type="caution">
    <text evidence="1">The sequence shown here is derived from an EMBL/GenBank/DDBJ whole genome shotgun (WGS) entry which is preliminary data.</text>
</comment>
<reference evidence="1 2" key="1">
    <citation type="submission" date="2018-06" db="EMBL/GenBank/DDBJ databases">
        <title>Genomic Encyclopedia of Archaeal and Bacterial Type Strains, Phase II (KMG-II): from individual species to whole genera.</title>
        <authorList>
            <person name="Goeker M."/>
        </authorList>
    </citation>
    <scope>NUCLEOTIDE SEQUENCE [LARGE SCALE GENOMIC DNA]</scope>
    <source>
        <strain evidence="1 2">DSM 27372</strain>
    </source>
</reference>
<dbReference type="EMBL" id="QKLU01000009">
    <property type="protein sequence ID" value="PYF70135.1"/>
    <property type="molecule type" value="Genomic_DNA"/>
</dbReference>
<keyword evidence="2" id="KW-1185">Reference proteome</keyword>
<accession>A0A318U9C6</accession>
<organism evidence="1 2">
    <name type="scientific">Pedobacter nutrimenti</name>
    <dbReference type="NCBI Taxonomy" id="1241337"/>
    <lineage>
        <taxon>Bacteria</taxon>
        <taxon>Pseudomonadati</taxon>
        <taxon>Bacteroidota</taxon>
        <taxon>Sphingobacteriia</taxon>
        <taxon>Sphingobacteriales</taxon>
        <taxon>Sphingobacteriaceae</taxon>
        <taxon>Pedobacter</taxon>
    </lineage>
</organism>
<evidence type="ECO:0000313" key="2">
    <source>
        <dbReference type="Proteomes" id="UP000248198"/>
    </source>
</evidence>
<protein>
    <submittedName>
        <fullName evidence="1">Type IX secretion system PorP/SprF family membrane protein</fullName>
    </submittedName>
</protein>
<dbReference type="AlphaFoldDB" id="A0A318U9C6"/>
<name>A0A318U9C6_9SPHI</name>